<evidence type="ECO:0000313" key="1">
    <source>
        <dbReference type="EMBL" id="REE99133.1"/>
    </source>
</evidence>
<comment type="caution">
    <text evidence="1">The sequence shown here is derived from an EMBL/GenBank/DDBJ whole genome shotgun (WGS) entry which is preliminary data.</text>
</comment>
<dbReference type="AlphaFoldDB" id="A0A3D9SYM7"/>
<dbReference type="Pfam" id="PF11066">
    <property type="entry name" value="DUF2867"/>
    <property type="match status" value="1"/>
</dbReference>
<dbReference type="InterPro" id="IPR021295">
    <property type="entry name" value="DUF2867"/>
</dbReference>
<accession>A0A3D9SYM7</accession>
<sequence length="164" mass="18209">MRTRPDVPELRSILRDADHVDVKTATADGTLRQFAAGALDMRPAWLTGLFKVRDAAARVLRLDPAGRLDQRLTPENLPFTPGAKVHFFTVTEAVEDRYLLLETADRHLTAHLAIVAASDGDPTRFDLISVVRYHRRLGSLYFNLIRPFHLLVVGGMARAGARAA</sequence>
<name>A0A3D9SYM7_9ACTN</name>
<reference evidence="1 2" key="1">
    <citation type="submission" date="2018-08" db="EMBL/GenBank/DDBJ databases">
        <title>Sequencing the genomes of 1000 actinobacteria strains.</title>
        <authorList>
            <person name="Klenk H.-P."/>
        </authorList>
    </citation>
    <scope>NUCLEOTIDE SEQUENCE [LARGE SCALE GENOMIC DNA]</scope>
    <source>
        <strain evidence="1 2">DSM 43927</strain>
    </source>
</reference>
<dbReference type="RefSeq" id="WP_116024486.1">
    <property type="nucleotide sequence ID" value="NZ_QTTT01000001.1"/>
</dbReference>
<proteinExistence type="predicted"/>
<dbReference type="OrthoDB" id="7058586at2"/>
<protein>
    <submittedName>
        <fullName evidence="1">Uncharacterized protein DUF2867</fullName>
    </submittedName>
</protein>
<evidence type="ECO:0000313" key="2">
    <source>
        <dbReference type="Proteomes" id="UP000256661"/>
    </source>
</evidence>
<gene>
    <name evidence="1" type="ORF">DFJ69_4640</name>
</gene>
<dbReference type="EMBL" id="QTTT01000001">
    <property type="protein sequence ID" value="REE99133.1"/>
    <property type="molecule type" value="Genomic_DNA"/>
</dbReference>
<keyword evidence="2" id="KW-1185">Reference proteome</keyword>
<organism evidence="1 2">
    <name type="scientific">Thermomonospora umbrina</name>
    <dbReference type="NCBI Taxonomy" id="111806"/>
    <lineage>
        <taxon>Bacteria</taxon>
        <taxon>Bacillati</taxon>
        <taxon>Actinomycetota</taxon>
        <taxon>Actinomycetes</taxon>
        <taxon>Streptosporangiales</taxon>
        <taxon>Thermomonosporaceae</taxon>
        <taxon>Thermomonospora</taxon>
    </lineage>
</organism>
<dbReference type="Proteomes" id="UP000256661">
    <property type="component" value="Unassembled WGS sequence"/>
</dbReference>